<keyword evidence="5" id="KW-1185">Reference proteome</keyword>
<evidence type="ECO:0000313" key="5">
    <source>
        <dbReference type="Proteomes" id="UP001515480"/>
    </source>
</evidence>
<name>A0AB34JS58_PRYPA</name>
<dbReference type="AlphaFoldDB" id="A0AB34JS58"/>
<feature type="region of interest" description="Disordered" evidence="2">
    <location>
        <begin position="66"/>
        <end position="111"/>
    </location>
</feature>
<dbReference type="GO" id="GO:0080008">
    <property type="term" value="C:Cul4-RING E3 ubiquitin ligase complex"/>
    <property type="evidence" value="ECO:0007669"/>
    <property type="project" value="TreeGrafter"/>
</dbReference>
<feature type="domain" description="DET1- and DDB1-associated protein 1" evidence="3">
    <location>
        <begin position="3"/>
        <end position="69"/>
    </location>
</feature>
<dbReference type="Proteomes" id="UP001515480">
    <property type="component" value="Unassembled WGS sequence"/>
</dbReference>
<dbReference type="PANTHER" id="PTHR31879">
    <property type="entry name" value="DET1- AND DDB1-ASSOCIATED PROTEIN 1"/>
    <property type="match status" value="1"/>
</dbReference>
<evidence type="ECO:0000256" key="2">
    <source>
        <dbReference type="SAM" id="MobiDB-lite"/>
    </source>
</evidence>
<evidence type="ECO:0000259" key="3">
    <source>
        <dbReference type="Pfam" id="PF10172"/>
    </source>
</evidence>
<reference evidence="4 5" key="1">
    <citation type="journal article" date="2024" name="Science">
        <title>Giant polyketide synthase enzymes in the biosynthesis of giant marine polyether toxins.</title>
        <authorList>
            <person name="Fallon T.R."/>
            <person name="Shende V.V."/>
            <person name="Wierzbicki I.H."/>
            <person name="Pendleton A.L."/>
            <person name="Watervoot N.F."/>
            <person name="Auber R.P."/>
            <person name="Gonzalez D.J."/>
            <person name="Wisecaver J.H."/>
            <person name="Moore B.S."/>
        </authorList>
    </citation>
    <scope>NUCLEOTIDE SEQUENCE [LARGE SCALE GENOMIC DNA]</scope>
    <source>
        <strain evidence="4 5">12B1</strain>
    </source>
</reference>
<gene>
    <name evidence="4" type="ORF">AB1Y20_018512</name>
</gene>
<comment type="similarity">
    <text evidence="1">Belongs to the DDA1 family.</text>
</comment>
<feature type="compositionally biased region" description="Polar residues" evidence="2">
    <location>
        <begin position="17"/>
        <end position="31"/>
    </location>
</feature>
<feature type="compositionally biased region" description="Basic and acidic residues" evidence="2">
    <location>
        <begin position="89"/>
        <end position="99"/>
    </location>
</feature>
<evidence type="ECO:0000256" key="1">
    <source>
        <dbReference type="ARBA" id="ARBA00008042"/>
    </source>
</evidence>
<protein>
    <recommendedName>
        <fullName evidence="3">DET1- and DDB1-associated protein 1 domain-containing protein</fullName>
    </recommendedName>
</protein>
<feature type="region of interest" description="Disordered" evidence="2">
    <location>
        <begin position="1"/>
        <end position="33"/>
    </location>
</feature>
<dbReference type="EMBL" id="JBGBPQ010000005">
    <property type="protein sequence ID" value="KAL1523576.1"/>
    <property type="molecule type" value="Genomic_DNA"/>
</dbReference>
<dbReference type="Pfam" id="PF10172">
    <property type="entry name" value="DDA1"/>
    <property type="match status" value="1"/>
</dbReference>
<sequence length="111" mass="12378">MEALANLPSRRPDSFSLARSQLHSTRTSPNATGGVRVYYATHNTQPPDDQVITTEKTNILLRQFQQRAEARAQQQKRSAREMVQGSTAEDGRESRRPRLEGASTAQGKARV</sequence>
<dbReference type="InterPro" id="IPR018276">
    <property type="entry name" value="DDA1_dom"/>
</dbReference>
<dbReference type="GO" id="GO:0032436">
    <property type="term" value="P:positive regulation of proteasomal ubiquitin-dependent protein catabolic process"/>
    <property type="evidence" value="ECO:0007669"/>
    <property type="project" value="TreeGrafter"/>
</dbReference>
<proteinExistence type="inferred from homology"/>
<accession>A0AB34JS58</accession>
<organism evidence="4 5">
    <name type="scientific">Prymnesium parvum</name>
    <name type="common">Toxic golden alga</name>
    <dbReference type="NCBI Taxonomy" id="97485"/>
    <lineage>
        <taxon>Eukaryota</taxon>
        <taxon>Haptista</taxon>
        <taxon>Haptophyta</taxon>
        <taxon>Prymnesiophyceae</taxon>
        <taxon>Prymnesiales</taxon>
        <taxon>Prymnesiaceae</taxon>
        <taxon>Prymnesium</taxon>
    </lineage>
</organism>
<evidence type="ECO:0000313" key="4">
    <source>
        <dbReference type="EMBL" id="KAL1523576.1"/>
    </source>
</evidence>
<dbReference type="InterPro" id="IPR033575">
    <property type="entry name" value="DDA1-like"/>
</dbReference>
<feature type="compositionally biased region" description="Low complexity" evidence="2">
    <location>
        <begin position="66"/>
        <end position="76"/>
    </location>
</feature>
<dbReference type="PANTHER" id="PTHR31879:SF2">
    <property type="entry name" value="DET1- AND DDB1-ASSOCIATED PROTEIN 1"/>
    <property type="match status" value="1"/>
</dbReference>
<comment type="caution">
    <text evidence="4">The sequence shown here is derived from an EMBL/GenBank/DDBJ whole genome shotgun (WGS) entry which is preliminary data.</text>
</comment>